<reference evidence="1 2" key="1">
    <citation type="submission" date="2018-10" db="EMBL/GenBank/DDBJ databases">
        <title>Cohnella sp. M2MS4P-1, whole genome shotgun sequence.</title>
        <authorList>
            <person name="Tuo L."/>
        </authorList>
    </citation>
    <scope>NUCLEOTIDE SEQUENCE [LARGE SCALE GENOMIC DNA]</scope>
    <source>
        <strain evidence="1 2">M2MS4P-1</strain>
    </source>
</reference>
<proteinExistence type="predicted"/>
<organism evidence="1 2">
    <name type="scientific">Cohnella endophytica</name>
    <dbReference type="NCBI Taxonomy" id="2419778"/>
    <lineage>
        <taxon>Bacteria</taxon>
        <taxon>Bacillati</taxon>
        <taxon>Bacillota</taxon>
        <taxon>Bacilli</taxon>
        <taxon>Bacillales</taxon>
        <taxon>Paenibacillaceae</taxon>
        <taxon>Cohnella</taxon>
    </lineage>
</organism>
<evidence type="ECO:0008006" key="3">
    <source>
        <dbReference type="Google" id="ProtNLM"/>
    </source>
</evidence>
<dbReference type="AlphaFoldDB" id="A0A494Y5M9"/>
<dbReference type="Proteomes" id="UP000282076">
    <property type="component" value="Unassembled WGS sequence"/>
</dbReference>
<dbReference type="RefSeq" id="WP_120973669.1">
    <property type="nucleotide sequence ID" value="NZ_RBZM01000001.1"/>
</dbReference>
<dbReference type="PROSITE" id="PS51257">
    <property type="entry name" value="PROKAR_LIPOPROTEIN"/>
    <property type="match status" value="1"/>
</dbReference>
<evidence type="ECO:0000313" key="2">
    <source>
        <dbReference type="Proteomes" id="UP000282076"/>
    </source>
</evidence>
<protein>
    <recommendedName>
        <fullName evidence="3">Lipoprotein</fullName>
    </recommendedName>
</protein>
<comment type="caution">
    <text evidence="1">The sequence shown here is derived from an EMBL/GenBank/DDBJ whole genome shotgun (WGS) entry which is preliminary data.</text>
</comment>
<dbReference type="OrthoDB" id="2614098at2"/>
<evidence type="ECO:0000313" key="1">
    <source>
        <dbReference type="EMBL" id="RKP57990.1"/>
    </source>
</evidence>
<sequence>MRRVGALLFLFILAVSGLVGCNHSAELYAEVNPQSLNKKVKDFADILKDRNGLFLYTLVGEKNYLIVNYSNVNQGEEANFLESINAKVQDHTLIININVLGTQDYQDKRLGSMRVFSLASANKYEKIQIFKNGIETSFDAAGG</sequence>
<accession>A0A494Y5M9</accession>
<keyword evidence="2" id="KW-1185">Reference proteome</keyword>
<gene>
    <name evidence="1" type="ORF">D7Z26_00295</name>
</gene>
<name>A0A494Y5M9_9BACL</name>
<dbReference type="EMBL" id="RBZM01000001">
    <property type="protein sequence ID" value="RKP57990.1"/>
    <property type="molecule type" value="Genomic_DNA"/>
</dbReference>